<keyword evidence="4 6" id="KW-0132">Cell division</keyword>
<dbReference type="InterPro" id="IPR003008">
    <property type="entry name" value="Tubulin_FtsZ_GTPase"/>
</dbReference>
<dbReference type="Gene3D" id="3.30.1330.20">
    <property type="entry name" value="Tubulin/FtsZ, C-terminal domain"/>
    <property type="match status" value="1"/>
</dbReference>
<dbReference type="GO" id="GO:0003924">
    <property type="term" value="F:GTPase activity"/>
    <property type="evidence" value="ECO:0007669"/>
    <property type="project" value="UniProtKB-UniRule"/>
</dbReference>
<evidence type="ECO:0000256" key="4">
    <source>
        <dbReference type="HAMAP-Rule" id="MF_00909"/>
    </source>
</evidence>
<dbReference type="PANTHER" id="PTHR30314:SF3">
    <property type="entry name" value="MITOCHONDRIAL DIVISION PROTEIN FSZA"/>
    <property type="match status" value="1"/>
</dbReference>
<feature type="compositionally biased region" description="Basic and acidic residues" evidence="7">
    <location>
        <begin position="326"/>
        <end position="335"/>
    </location>
</feature>
<feature type="binding site" evidence="4">
    <location>
        <begin position="108"/>
        <end position="110"/>
    </location>
    <ligand>
        <name>GTP</name>
        <dbReference type="ChEBI" id="CHEBI:37565"/>
    </ligand>
</feature>
<dbReference type="HAMAP" id="MF_00909">
    <property type="entry name" value="FtsZ"/>
    <property type="match status" value="1"/>
</dbReference>
<dbReference type="Proteomes" id="UP000178510">
    <property type="component" value="Unassembled WGS sequence"/>
</dbReference>
<evidence type="ECO:0000256" key="7">
    <source>
        <dbReference type="SAM" id="MobiDB-lite"/>
    </source>
</evidence>
<keyword evidence="4 6" id="KW-0131">Cell cycle</keyword>
<feature type="domain" description="Tubulin/FtsZ 2-layer sandwich" evidence="9">
    <location>
        <begin position="207"/>
        <end position="325"/>
    </location>
</feature>
<sequence length="376" mass="39721">MPSIKPDIETYARIKVIGVGGGGGKAVTRMIDHKINGVDFLTINTDAQDLHFTKARTKIHIGKNLTKGLGAGMNPDLGRQAAEENRDEIHEAIKGADMVFLTCGLGGGTGSGASPIVAEVARDAGALTIGVVTRPFSFEGVQRAKVADAAWHELRDRVDALITIHNDRILNVVSKDVSLLNAFAVCDDVLRQAVQGISDLIITPGIINVDFADVRAIMQDAGSAMMGVGFASGEDRAVAAAKAAVSSPLLDISIEGARGVLFNVSGGPDLTMWEVNEAAKVITESIDRDAKVIFGAVHDDRLKKGEIKITVVATGFAGQQGAMPSAREDRSEARKTPFISQSGVASSDKEKPSAPASQAPESEWDAMPAFLRRRSK</sequence>
<keyword evidence="3 4" id="KW-0342">GTP-binding</keyword>
<feature type="binding site" evidence="4">
    <location>
        <position position="143"/>
    </location>
    <ligand>
        <name>GTP</name>
        <dbReference type="ChEBI" id="CHEBI:37565"/>
    </ligand>
</feature>
<evidence type="ECO:0000313" key="10">
    <source>
        <dbReference type="EMBL" id="OHA04339.1"/>
    </source>
</evidence>
<dbReference type="AlphaFoldDB" id="A0A1G2L0X4"/>
<feature type="binding site" evidence="4">
    <location>
        <position position="187"/>
    </location>
    <ligand>
        <name>GTP</name>
        <dbReference type="ChEBI" id="CHEBI:37565"/>
    </ligand>
</feature>
<comment type="similarity">
    <text evidence="1 4 6">Belongs to the FtsZ family.</text>
</comment>
<dbReference type="Gene3D" id="3.40.50.1440">
    <property type="entry name" value="Tubulin/FtsZ, GTPase domain"/>
    <property type="match status" value="1"/>
</dbReference>
<evidence type="ECO:0000256" key="6">
    <source>
        <dbReference type="RuleBase" id="RU000631"/>
    </source>
</evidence>
<dbReference type="SUPFAM" id="SSF55307">
    <property type="entry name" value="Tubulin C-terminal domain-like"/>
    <property type="match status" value="1"/>
</dbReference>
<dbReference type="EMBL" id="MHQM01000001">
    <property type="protein sequence ID" value="OHA04339.1"/>
    <property type="molecule type" value="Genomic_DNA"/>
</dbReference>
<keyword evidence="2 4" id="KW-0547">Nucleotide-binding</keyword>
<dbReference type="Pfam" id="PF00091">
    <property type="entry name" value="Tubulin"/>
    <property type="match status" value="1"/>
</dbReference>
<dbReference type="GO" id="GO:0043093">
    <property type="term" value="P:FtsZ-dependent cytokinesis"/>
    <property type="evidence" value="ECO:0007669"/>
    <property type="project" value="UniProtKB-UniRule"/>
</dbReference>
<dbReference type="SMART" id="SM00865">
    <property type="entry name" value="Tubulin_C"/>
    <property type="match status" value="1"/>
</dbReference>
<evidence type="ECO:0000256" key="3">
    <source>
        <dbReference type="ARBA" id="ARBA00023134"/>
    </source>
</evidence>
<dbReference type="GO" id="GO:0005737">
    <property type="term" value="C:cytoplasm"/>
    <property type="evidence" value="ECO:0007669"/>
    <property type="project" value="UniProtKB-SubCell"/>
</dbReference>
<dbReference type="InterPro" id="IPR000158">
    <property type="entry name" value="Cell_div_FtsZ"/>
</dbReference>
<evidence type="ECO:0000259" key="9">
    <source>
        <dbReference type="SMART" id="SM00865"/>
    </source>
</evidence>
<dbReference type="PRINTS" id="PR00423">
    <property type="entry name" value="CELLDVISFTSZ"/>
</dbReference>
<reference evidence="10 11" key="1">
    <citation type="journal article" date="2016" name="Nat. Commun.">
        <title>Thousands of microbial genomes shed light on interconnected biogeochemical processes in an aquifer system.</title>
        <authorList>
            <person name="Anantharaman K."/>
            <person name="Brown C.T."/>
            <person name="Hug L.A."/>
            <person name="Sharon I."/>
            <person name="Castelle C.J."/>
            <person name="Probst A.J."/>
            <person name="Thomas B.C."/>
            <person name="Singh A."/>
            <person name="Wilkins M.J."/>
            <person name="Karaoz U."/>
            <person name="Brodie E.L."/>
            <person name="Williams K.H."/>
            <person name="Hubbard S.S."/>
            <person name="Banfield J.F."/>
        </authorList>
    </citation>
    <scope>NUCLEOTIDE SEQUENCE [LARGE SCALE GENOMIC DNA]</scope>
</reference>
<dbReference type="InterPro" id="IPR037103">
    <property type="entry name" value="Tubulin/FtsZ-like_C"/>
</dbReference>
<protein>
    <recommendedName>
        <fullName evidence="4 5">Cell division protein FtsZ</fullName>
    </recommendedName>
</protein>
<dbReference type="InterPro" id="IPR036525">
    <property type="entry name" value="Tubulin/FtsZ_GTPase_sf"/>
</dbReference>
<dbReference type="GO" id="GO:0007017">
    <property type="term" value="P:microtubule-based process"/>
    <property type="evidence" value="ECO:0007669"/>
    <property type="project" value="InterPro"/>
</dbReference>
<dbReference type="InterPro" id="IPR008280">
    <property type="entry name" value="Tub_FtsZ_C"/>
</dbReference>
<comment type="caution">
    <text evidence="10">The sequence shown here is derived from an EMBL/GenBank/DDBJ whole genome shotgun (WGS) entry which is preliminary data.</text>
</comment>
<dbReference type="GO" id="GO:0051258">
    <property type="term" value="P:protein polymerization"/>
    <property type="evidence" value="ECO:0007669"/>
    <property type="project" value="UniProtKB-UniRule"/>
</dbReference>
<dbReference type="STRING" id="1802274.A3J58_03085"/>
<feature type="region of interest" description="Disordered" evidence="7">
    <location>
        <begin position="319"/>
        <end position="376"/>
    </location>
</feature>
<comment type="caution">
    <text evidence="4">Lacks conserved residue(s) required for the propagation of feature annotation.</text>
</comment>
<dbReference type="SUPFAM" id="SSF52490">
    <property type="entry name" value="Tubulin nucleotide-binding domain-like"/>
    <property type="match status" value="1"/>
</dbReference>
<comment type="subunit">
    <text evidence="4">Homodimer. Polymerizes to form a dynamic ring structure in a strictly GTP-dependent manner. Interacts directly with several other division proteins.</text>
</comment>
<name>A0A1G2L0X4_9BACT</name>
<evidence type="ECO:0000256" key="5">
    <source>
        <dbReference type="NCBIfam" id="TIGR00065"/>
    </source>
</evidence>
<comment type="function">
    <text evidence="4 6">Essential cell division protein that forms a contractile ring structure (Z ring) at the future cell division site. The regulation of the ring assembly controls the timing and the location of cell division. One of the functions of the FtsZ ring is to recruit other cell division proteins to the septum to produce a new cell wall between the dividing cells. Binds GTP and shows GTPase activity.</text>
</comment>
<organism evidence="10 11">
    <name type="scientific">Candidatus Sungbacteria bacterium RIFCSPHIGHO2_02_FULL_52_23</name>
    <dbReference type="NCBI Taxonomy" id="1802274"/>
    <lineage>
        <taxon>Bacteria</taxon>
        <taxon>Candidatus Sungiibacteriota</taxon>
    </lineage>
</organism>
<dbReference type="SMART" id="SM00864">
    <property type="entry name" value="Tubulin"/>
    <property type="match status" value="1"/>
</dbReference>
<dbReference type="GO" id="GO:0032153">
    <property type="term" value="C:cell division site"/>
    <property type="evidence" value="ECO:0007669"/>
    <property type="project" value="UniProtKB-UniRule"/>
</dbReference>
<keyword evidence="4 6" id="KW-0717">Septation</keyword>
<comment type="subcellular location">
    <subcellularLocation>
        <location evidence="4">Cytoplasm</location>
    </subcellularLocation>
    <text evidence="4">Assembles at midcell at the inner surface of the cytoplasmic membrane.</text>
</comment>
<evidence type="ECO:0000256" key="1">
    <source>
        <dbReference type="ARBA" id="ARBA00009690"/>
    </source>
</evidence>
<dbReference type="GO" id="GO:0005525">
    <property type="term" value="F:GTP binding"/>
    <property type="evidence" value="ECO:0007669"/>
    <property type="project" value="UniProtKB-UniRule"/>
</dbReference>
<dbReference type="InterPro" id="IPR018316">
    <property type="entry name" value="Tubulin/FtsZ_2-layer-sand-dom"/>
</dbReference>
<evidence type="ECO:0000259" key="8">
    <source>
        <dbReference type="SMART" id="SM00864"/>
    </source>
</evidence>
<dbReference type="InterPro" id="IPR020805">
    <property type="entry name" value="Cell_div_FtsZ_CS"/>
</dbReference>
<accession>A0A1G2L0X4</accession>
<dbReference type="FunFam" id="3.40.50.1440:FF:000001">
    <property type="entry name" value="Cell division protein FtsZ"/>
    <property type="match status" value="1"/>
</dbReference>
<dbReference type="PANTHER" id="PTHR30314">
    <property type="entry name" value="CELL DIVISION PROTEIN FTSZ-RELATED"/>
    <property type="match status" value="1"/>
</dbReference>
<dbReference type="GO" id="GO:0000917">
    <property type="term" value="P:division septum assembly"/>
    <property type="evidence" value="ECO:0007669"/>
    <property type="project" value="UniProtKB-KW"/>
</dbReference>
<feature type="domain" description="Tubulin/FtsZ GTPase" evidence="8">
    <location>
        <begin position="13"/>
        <end position="205"/>
    </location>
</feature>
<dbReference type="PROSITE" id="PS01135">
    <property type="entry name" value="FTSZ_2"/>
    <property type="match status" value="1"/>
</dbReference>
<dbReference type="Pfam" id="PF12327">
    <property type="entry name" value="FtsZ_C"/>
    <property type="match status" value="1"/>
</dbReference>
<dbReference type="CDD" id="cd02201">
    <property type="entry name" value="FtsZ_type1"/>
    <property type="match status" value="1"/>
</dbReference>
<feature type="binding site" evidence="4">
    <location>
        <position position="139"/>
    </location>
    <ligand>
        <name>GTP</name>
        <dbReference type="ChEBI" id="CHEBI:37565"/>
    </ligand>
</feature>
<proteinExistence type="inferred from homology"/>
<dbReference type="GO" id="GO:0005874">
    <property type="term" value="C:microtubule"/>
    <property type="evidence" value="ECO:0007669"/>
    <property type="project" value="InterPro"/>
</dbReference>
<evidence type="ECO:0000313" key="11">
    <source>
        <dbReference type="Proteomes" id="UP000178510"/>
    </source>
</evidence>
<keyword evidence="4" id="KW-0963">Cytoplasm</keyword>
<gene>
    <name evidence="4" type="primary">ftsZ</name>
    <name evidence="10" type="ORF">A3J58_03085</name>
</gene>
<dbReference type="InterPro" id="IPR024757">
    <property type="entry name" value="FtsZ_C"/>
</dbReference>
<evidence type="ECO:0000256" key="2">
    <source>
        <dbReference type="ARBA" id="ARBA00022741"/>
    </source>
</evidence>
<dbReference type="NCBIfam" id="TIGR00065">
    <property type="entry name" value="ftsZ"/>
    <property type="match status" value="1"/>
</dbReference>
<dbReference type="InterPro" id="IPR017975">
    <property type="entry name" value="Tubulin_CS"/>
</dbReference>
<dbReference type="PROSITE" id="PS00227">
    <property type="entry name" value="TUBULIN"/>
    <property type="match status" value="1"/>
</dbReference>
<dbReference type="InterPro" id="IPR045061">
    <property type="entry name" value="FtsZ/CetZ"/>
</dbReference>